<sequence length="456" mass="51984">MKTLGGLLRLIHVISKYRIFDEFIKIKGSIFTRFFYRILVIIFSPIRSSGKLVDALKELGPIYIKFGQTLSTRPDIIGQKACQDLKDLQDRLEPFPFEELKQIFHKETGKIPDEVFANFDEQSVAAASVAQVHKAVLNSGEVVAVKVLRPGIKIKCQQDLKILNFLARIISRLYPQTNNFKFLEVLEIFEGSMKMELNLRMEAANSSELKDNLSSDIGIYIPPVHWDLTTEKVLVTKWVEGISIYDVESIKAQGLDPIEISERVAIMFFEQTYRDGFFHADMHPGNIFVTLEGQIALVDFGIMGRLSPKDRVSVAQILQGFLRRDYMQVAKVHLKAGYIPKDTDLALFAGYCRSICEPIVGLALKDVSISKILAQLFQVIQEFGLDIQPQLILLQKSMILIEGVGKILNPDINMWELAYPWMEKWTIKNLGFEARIVKFISKIKQSIEKQLCEEFS</sequence>
<keyword evidence="15" id="KW-1185">Reference proteome</keyword>
<feature type="domain" description="Protein kinase" evidence="13">
    <location>
        <begin position="118"/>
        <end position="456"/>
    </location>
</feature>
<evidence type="ECO:0000259" key="13">
    <source>
        <dbReference type="PROSITE" id="PS50011"/>
    </source>
</evidence>
<dbReference type="GO" id="GO:0005524">
    <property type="term" value="F:ATP binding"/>
    <property type="evidence" value="ECO:0007669"/>
    <property type="project" value="UniProtKB-KW"/>
</dbReference>
<evidence type="ECO:0000256" key="3">
    <source>
        <dbReference type="ARBA" id="ARBA00022475"/>
    </source>
</evidence>
<dbReference type="PROSITE" id="PS50011">
    <property type="entry name" value="PROTEIN_KINASE_DOM"/>
    <property type="match status" value="1"/>
</dbReference>
<keyword evidence="4" id="KW-0997">Cell inner membrane</keyword>
<dbReference type="InterPro" id="IPR045308">
    <property type="entry name" value="UbiB_bact"/>
</dbReference>
<evidence type="ECO:0000313" key="14">
    <source>
        <dbReference type="EMBL" id="AVP87828.1"/>
    </source>
</evidence>
<evidence type="ECO:0000256" key="12">
    <source>
        <dbReference type="ARBA" id="ARBA00023136"/>
    </source>
</evidence>
<dbReference type="Pfam" id="PF03109">
    <property type="entry name" value="ABC1"/>
    <property type="match status" value="1"/>
</dbReference>
<dbReference type="InterPro" id="IPR011009">
    <property type="entry name" value="Kinase-like_dom_sf"/>
</dbReference>
<evidence type="ECO:0000313" key="15">
    <source>
        <dbReference type="Proteomes" id="UP000241762"/>
    </source>
</evidence>
<comment type="pathway">
    <text evidence="1">Cofactor biosynthesis; ubiquinone biosynthesis [regulation].</text>
</comment>
<dbReference type="InterPro" id="IPR004147">
    <property type="entry name" value="ABC1_dom"/>
</dbReference>
<keyword evidence="5" id="KW-0808">Transferase</keyword>
<proteinExistence type="inferred from homology"/>
<dbReference type="CDD" id="cd13972">
    <property type="entry name" value="UbiB"/>
    <property type="match status" value="1"/>
</dbReference>
<dbReference type="GO" id="GO:0004672">
    <property type="term" value="F:protein kinase activity"/>
    <property type="evidence" value="ECO:0007669"/>
    <property type="project" value="InterPro"/>
</dbReference>
<keyword evidence="9" id="KW-0418">Kinase</keyword>
<keyword evidence="12" id="KW-0472">Membrane</keyword>
<organism evidence="14 15">
    <name type="scientific">Candidatus Phycorickettsia trachydisci</name>
    <dbReference type="NCBI Taxonomy" id="2115978"/>
    <lineage>
        <taxon>Bacteria</taxon>
        <taxon>Pseudomonadati</taxon>
        <taxon>Pseudomonadota</taxon>
        <taxon>Alphaproteobacteria</taxon>
        <taxon>Rickettsiales</taxon>
        <taxon>Rickettsiaceae</taxon>
        <taxon>Candidatus Phycorickettsia</taxon>
    </lineage>
</organism>
<gene>
    <name evidence="14" type="ORF">phytr_8980</name>
</gene>
<protein>
    <recommendedName>
        <fullName evidence="13">Protein kinase domain-containing protein</fullName>
    </recommendedName>
</protein>
<dbReference type="InterPro" id="IPR000719">
    <property type="entry name" value="Prot_kinase_dom"/>
</dbReference>
<keyword evidence="7" id="KW-0812">Transmembrane</keyword>
<keyword evidence="3" id="KW-1003">Cell membrane</keyword>
<dbReference type="OrthoDB" id="9795390at2"/>
<dbReference type="UniPathway" id="UPA00232"/>
<comment type="similarity">
    <text evidence="2">Belongs to the protein kinase superfamily. ADCK protein kinase family.</text>
</comment>
<dbReference type="Gene3D" id="1.10.510.10">
    <property type="entry name" value="Transferase(Phosphotransferase) domain 1"/>
    <property type="match status" value="1"/>
</dbReference>
<evidence type="ECO:0000256" key="1">
    <source>
        <dbReference type="ARBA" id="ARBA00005020"/>
    </source>
</evidence>
<dbReference type="KEGG" id="ptc:phytr_8980"/>
<evidence type="ECO:0000256" key="10">
    <source>
        <dbReference type="ARBA" id="ARBA00022840"/>
    </source>
</evidence>
<dbReference type="PANTHER" id="PTHR10566">
    <property type="entry name" value="CHAPERONE-ACTIVITY OF BC1 COMPLEX CABC1 -RELATED"/>
    <property type="match status" value="1"/>
</dbReference>
<dbReference type="RefSeq" id="WP_106874672.1">
    <property type="nucleotide sequence ID" value="NZ_CP027845.1"/>
</dbReference>
<dbReference type="SUPFAM" id="SSF56112">
    <property type="entry name" value="Protein kinase-like (PK-like)"/>
    <property type="match status" value="1"/>
</dbReference>
<dbReference type="Proteomes" id="UP000241762">
    <property type="component" value="Chromosome"/>
</dbReference>
<dbReference type="GO" id="GO:0006744">
    <property type="term" value="P:ubiquinone biosynthetic process"/>
    <property type="evidence" value="ECO:0007669"/>
    <property type="project" value="UniProtKB-UniPathway"/>
</dbReference>
<evidence type="ECO:0000256" key="11">
    <source>
        <dbReference type="ARBA" id="ARBA00022989"/>
    </source>
</evidence>
<dbReference type="AlphaFoldDB" id="A0A2P1P980"/>
<keyword evidence="10" id="KW-0067">ATP-binding</keyword>
<dbReference type="NCBIfam" id="TIGR01982">
    <property type="entry name" value="UbiB"/>
    <property type="match status" value="1"/>
</dbReference>
<evidence type="ECO:0000256" key="9">
    <source>
        <dbReference type="ARBA" id="ARBA00022777"/>
    </source>
</evidence>
<evidence type="ECO:0000256" key="6">
    <source>
        <dbReference type="ARBA" id="ARBA00022688"/>
    </source>
</evidence>
<evidence type="ECO:0000256" key="4">
    <source>
        <dbReference type="ARBA" id="ARBA00022519"/>
    </source>
</evidence>
<name>A0A2P1P980_9RICK</name>
<reference evidence="14 15" key="1">
    <citation type="submission" date="2018-03" db="EMBL/GenBank/DDBJ databases">
        <title>A gene transfer event suggests a long-term partnership between eustigmatophyte algae and a novel lineage of endosymbiotic bacteria.</title>
        <authorList>
            <person name="Yurchenko T."/>
            <person name="Sevcikova T."/>
            <person name="Pribyl P."/>
            <person name="El Karkouri K."/>
            <person name="Klimes V."/>
            <person name="Amaral R."/>
            <person name="Zbrankova V."/>
            <person name="Kim E."/>
            <person name="Raoult D."/>
            <person name="Santos L.M.A."/>
            <person name="Elias M."/>
        </authorList>
    </citation>
    <scope>NUCLEOTIDE SEQUENCE [LARGE SCALE GENOMIC DNA]</scope>
    <source>
        <strain evidence="14">CCALA 838</strain>
    </source>
</reference>
<keyword evidence="6" id="KW-0831">Ubiquinone biosynthesis</keyword>
<keyword evidence="8" id="KW-0547">Nucleotide-binding</keyword>
<accession>A0A2P1P980</accession>
<dbReference type="InterPro" id="IPR050154">
    <property type="entry name" value="UbiB_kinase"/>
</dbReference>
<evidence type="ECO:0000256" key="2">
    <source>
        <dbReference type="ARBA" id="ARBA00009670"/>
    </source>
</evidence>
<evidence type="ECO:0000256" key="5">
    <source>
        <dbReference type="ARBA" id="ARBA00022679"/>
    </source>
</evidence>
<dbReference type="InterPro" id="IPR010232">
    <property type="entry name" value="UbiB"/>
</dbReference>
<keyword evidence="11" id="KW-1133">Transmembrane helix</keyword>
<evidence type="ECO:0000256" key="8">
    <source>
        <dbReference type="ARBA" id="ARBA00022741"/>
    </source>
</evidence>
<dbReference type="PANTHER" id="PTHR10566:SF113">
    <property type="entry name" value="PROTEIN ACTIVITY OF BC1 COMPLEX KINASE 7, CHLOROPLASTIC"/>
    <property type="match status" value="1"/>
</dbReference>
<dbReference type="EMBL" id="CP027845">
    <property type="protein sequence ID" value="AVP87828.1"/>
    <property type="molecule type" value="Genomic_DNA"/>
</dbReference>
<evidence type="ECO:0000256" key="7">
    <source>
        <dbReference type="ARBA" id="ARBA00022692"/>
    </source>
</evidence>